<proteinExistence type="predicted"/>
<dbReference type="EMBL" id="JACT01000001">
    <property type="protein sequence ID" value="KMS57638.1"/>
    <property type="molecule type" value="Genomic_DNA"/>
</dbReference>
<keyword evidence="13" id="KW-0966">Cell projection</keyword>
<dbReference type="GO" id="GO:0006811">
    <property type="term" value="P:monoatomic ion transport"/>
    <property type="evidence" value="ECO:0007669"/>
    <property type="project" value="UniProtKB-KW"/>
</dbReference>
<dbReference type="InterPro" id="IPR006664">
    <property type="entry name" value="OMP_bac"/>
</dbReference>
<dbReference type="InterPro" id="IPR027385">
    <property type="entry name" value="Beta-barrel_OMP"/>
</dbReference>
<evidence type="ECO:0000256" key="9">
    <source>
        <dbReference type="ARBA" id="ARBA00023237"/>
    </source>
</evidence>
<dbReference type="Gene3D" id="2.40.160.20">
    <property type="match status" value="1"/>
</dbReference>
<evidence type="ECO:0000256" key="10">
    <source>
        <dbReference type="PROSITE-ProRule" id="PRU00473"/>
    </source>
</evidence>
<dbReference type="GO" id="GO:0046930">
    <property type="term" value="C:pore complex"/>
    <property type="evidence" value="ECO:0007669"/>
    <property type="project" value="UniProtKB-KW"/>
</dbReference>
<dbReference type="Pfam" id="PF00691">
    <property type="entry name" value="OmpA"/>
    <property type="match status" value="1"/>
</dbReference>
<evidence type="ECO:0000256" key="4">
    <source>
        <dbReference type="ARBA" id="ARBA00022692"/>
    </source>
</evidence>
<keyword evidence="2" id="KW-0813">Transport</keyword>
<evidence type="ECO:0000256" key="6">
    <source>
        <dbReference type="ARBA" id="ARBA00023065"/>
    </source>
</evidence>
<keyword evidence="14" id="KW-1185">Reference proteome</keyword>
<comment type="subcellular location">
    <subcellularLocation>
        <location evidence="1">Cell outer membrane</location>
        <topology evidence="1">Multi-pass membrane protein</topology>
    </subcellularLocation>
</comment>
<reference evidence="13 14" key="1">
    <citation type="journal article" date="2015" name="G3 (Bethesda)">
        <title>Insights into Ongoing Evolution of the Hexachlorocyclohexane Catabolic Pathway from Comparative Genomics of Ten Sphingomonadaceae Strains.</title>
        <authorList>
            <person name="Pearce S.L."/>
            <person name="Oakeshott J.G."/>
            <person name="Pandey G."/>
        </authorList>
    </citation>
    <scope>NUCLEOTIDE SEQUENCE [LARGE SCALE GENOMIC DNA]</scope>
    <source>
        <strain evidence="13 14">LL01</strain>
    </source>
</reference>
<dbReference type="Gene3D" id="3.30.1330.60">
    <property type="entry name" value="OmpA-like domain"/>
    <property type="match status" value="1"/>
</dbReference>
<dbReference type="SUPFAM" id="SSF56925">
    <property type="entry name" value="OMPA-like"/>
    <property type="match status" value="1"/>
</dbReference>
<evidence type="ECO:0000256" key="1">
    <source>
        <dbReference type="ARBA" id="ARBA00004571"/>
    </source>
</evidence>
<dbReference type="SUPFAM" id="SSF103088">
    <property type="entry name" value="OmpA-like"/>
    <property type="match status" value="1"/>
</dbReference>
<dbReference type="InterPro" id="IPR050330">
    <property type="entry name" value="Bact_OuterMem_StrucFunc"/>
</dbReference>
<keyword evidence="4" id="KW-0812">Transmembrane</keyword>
<dbReference type="PANTHER" id="PTHR30329">
    <property type="entry name" value="STATOR ELEMENT OF FLAGELLAR MOTOR COMPLEX"/>
    <property type="match status" value="1"/>
</dbReference>
<name>A0A0J7Y2H1_9SPHN</name>
<feature type="domain" description="OmpA-like" evidence="12">
    <location>
        <begin position="221"/>
        <end position="338"/>
    </location>
</feature>
<evidence type="ECO:0000256" key="5">
    <source>
        <dbReference type="ARBA" id="ARBA00022729"/>
    </source>
</evidence>
<dbReference type="CDD" id="cd07185">
    <property type="entry name" value="OmpA_C-like"/>
    <property type="match status" value="1"/>
</dbReference>
<dbReference type="GO" id="GO:0015288">
    <property type="term" value="F:porin activity"/>
    <property type="evidence" value="ECO:0007669"/>
    <property type="project" value="UniProtKB-KW"/>
</dbReference>
<dbReference type="GO" id="GO:0009279">
    <property type="term" value="C:cell outer membrane"/>
    <property type="evidence" value="ECO:0007669"/>
    <property type="project" value="UniProtKB-SubCell"/>
</dbReference>
<keyword evidence="13" id="KW-0282">Flagellum</keyword>
<keyword evidence="6" id="KW-0406">Ion transport</keyword>
<feature type="signal peptide" evidence="11">
    <location>
        <begin position="1"/>
        <end position="21"/>
    </location>
</feature>
<gene>
    <name evidence="13" type="ORF">V473_05340</name>
</gene>
<evidence type="ECO:0000313" key="14">
    <source>
        <dbReference type="Proteomes" id="UP000052232"/>
    </source>
</evidence>
<organism evidence="13 14">
    <name type="scientific">Sphingobium cupriresistens LL01</name>
    <dbReference type="NCBI Taxonomy" id="1420583"/>
    <lineage>
        <taxon>Bacteria</taxon>
        <taxon>Pseudomonadati</taxon>
        <taxon>Pseudomonadota</taxon>
        <taxon>Alphaproteobacteria</taxon>
        <taxon>Sphingomonadales</taxon>
        <taxon>Sphingomonadaceae</taxon>
        <taxon>Sphingobium</taxon>
    </lineage>
</organism>
<comment type="caution">
    <text evidence="13">The sequence shown here is derived from an EMBL/GenBank/DDBJ whole genome shotgun (WGS) entry which is preliminary data.</text>
</comment>
<keyword evidence="13" id="KW-0969">Cilium</keyword>
<dbReference type="InterPro" id="IPR011250">
    <property type="entry name" value="OMP/PagP_B-barrel"/>
</dbReference>
<dbReference type="RefSeq" id="WP_066601219.1">
    <property type="nucleotide sequence ID" value="NZ_KQ130434.1"/>
</dbReference>
<keyword evidence="5 11" id="KW-0732">Signal</keyword>
<dbReference type="PATRIC" id="fig|1420583.3.peg.1074"/>
<keyword evidence="7" id="KW-0626">Porin</keyword>
<dbReference type="PRINTS" id="PR01023">
    <property type="entry name" value="NAFLGMOTY"/>
</dbReference>
<keyword evidence="3" id="KW-1134">Transmembrane beta strand</keyword>
<dbReference type="PROSITE" id="PS51123">
    <property type="entry name" value="OMPA_2"/>
    <property type="match status" value="1"/>
</dbReference>
<dbReference type="AlphaFoldDB" id="A0A0J7Y2H1"/>
<evidence type="ECO:0000259" key="12">
    <source>
        <dbReference type="PROSITE" id="PS51123"/>
    </source>
</evidence>
<keyword evidence="8 10" id="KW-0472">Membrane</keyword>
<sequence length="340" mass="35778">MRKLALAAALATTVLATPAMARDNSWYVGVDAGVLLVEDQDLTFSSIPPGGSVVPSIDYHKGYDFDANIGYDFGGFRLEAEAAYKRAKIDFDKTGGGFGGAASALSFMLNGLLDFGPDDGLQGFVGGGVGVSRGKLASDIVNDSDTGFAWQAIAGVRYPVTNNVDVSLKYRFFNQDDIKVIPAYQSIYGEAGSTGDTKLRTHSLLLGLTYNFGGETAPPPPVAECNPGPYIVFFEWDKSDITPDAATILDNAVSAYSSCGSAQVMLAGHADRSGAASYNVGLSQRRADSTKAYLASKGIPDGVITTQAFGESKPRVDTADGVREVQNRRVEISYGPGAGM</sequence>
<evidence type="ECO:0000313" key="13">
    <source>
        <dbReference type="EMBL" id="KMS57638.1"/>
    </source>
</evidence>
<evidence type="ECO:0000256" key="11">
    <source>
        <dbReference type="SAM" id="SignalP"/>
    </source>
</evidence>
<dbReference type="InterPro" id="IPR006665">
    <property type="entry name" value="OmpA-like"/>
</dbReference>
<protein>
    <submittedName>
        <fullName evidence="13">Flagellar motor protein MotB</fullName>
    </submittedName>
</protein>
<dbReference type="Proteomes" id="UP000052232">
    <property type="component" value="Unassembled WGS sequence"/>
</dbReference>
<dbReference type="STRING" id="1420583.V473_05340"/>
<evidence type="ECO:0000256" key="3">
    <source>
        <dbReference type="ARBA" id="ARBA00022452"/>
    </source>
</evidence>
<evidence type="ECO:0000256" key="2">
    <source>
        <dbReference type="ARBA" id="ARBA00022448"/>
    </source>
</evidence>
<accession>A0A0J7Y2H1</accession>
<dbReference type="Pfam" id="PF13505">
    <property type="entry name" value="OMP_b-brl"/>
    <property type="match status" value="1"/>
</dbReference>
<dbReference type="InterPro" id="IPR036737">
    <property type="entry name" value="OmpA-like_sf"/>
</dbReference>
<keyword evidence="9" id="KW-0998">Cell outer membrane</keyword>
<evidence type="ECO:0000256" key="7">
    <source>
        <dbReference type="ARBA" id="ARBA00023114"/>
    </source>
</evidence>
<dbReference type="PANTHER" id="PTHR30329:SF21">
    <property type="entry name" value="LIPOPROTEIN YIAD-RELATED"/>
    <property type="match status" value="1"/>
</dbReference>
<dbReference type="PRINTS" id="PR01021">
    <property type="entry name" value="OMPADOMAIN"/>
</dbReference>
<feature type="chain" id="PRO_5005291802" evidence="11">
    <location>
        <begin position="22"/>
        <end position="340"/>
    </location>
</feature>
<evidence type="ECO:0000256" key="8">
    <source>
        <dbReference type="ARBA" id="ARBA00023136"/>
    </source>
</evidence>